<protein>
    <submittedName>
        <fullName evidence="1">Uncharacterized protein</fullName>
    </submittedName>
</protein>
<accession>A0A090GNN6</accession>
<evidence type="ECO:0000313" key="1">
    <source>
        <dbReference type="EMBL" id="CDX41019.1"/>
    </source>
</evidence>
<sequence>MARRRVEFVLTELPTHTEPSFSRLVSGSLGWRLSALFPRVACLQPFDECTQVVGEPFLGAKNRERTQVASHYFVSELLSHKCCQLFRITPALLHLLPANLIHAPSRTGRTTKGSSPVITQLPLLLTHCNLPLGGGPGWNAGSFTSGAT</sequence>
<dbReference type="AlphaFoldDB" id="A0A090GNN6"/>
<name>A0A090GNN6_MESPL</name>
<dbReference type="EMBL" id="CCNB01000025">
    <property type="protein sequence ID" value="CDX41019.1"/>
    <property type="molecule type" value="Genomic_DNA"/>
</dbReference>
<evidence type="ECO:0000313" key="2">
    <source>
        <dbReference type="Proteomes" id="UP000046373"/>
    </source>
</evidence>
<organism evidence="1 2">
    <name type="scientific">Mesorhizobium plurifarium</name>
    <dbReference type="NCBI Taxonomy" id="69974"/>
    <lineage>
        <taxon>Bacteria</taxon>
        <taxon>Pseudomonadati</taxon>
        <taxon>Pseudomonadota</taxon>
        <taxon>Alphaproteobacteria</taxon>
        <taxon>Hyphomicrobiales</taxon>
        <taxon>Phyllobacteriaceae</taxon>
        <taxon>Mesorhizobium</taxon>
    </lineage>
</organism>
<reference evidence="1 2" key="1">
    <citation type="submission" date="2014-08" db="EMBL/GenBank/DDBJ databases">
        <authorList>
            <person name="Moulin Lionel"/>
        </authorList>
    </citation>
    <scope>NUCLEOTIDE SEQUENCE [LARGE SCALE GENOMIC DNA]</scope>
</reference>
<gene>
    <name evidence="1" type="ORF">MPLDJ20_310041</name>
</gene>
<dbReference type="Proteomes" id="UP000046373">
    <property type="component" value="Unassembled WGS sequence"/>
</dbReference>
<proteinExistence type="predicted"/>